<evidence type="ECO:0000259" key="2">
    <source>
        <dbReference type="Pfam" id="PF01926"/>
    </source>
</evidence>
<sequence length="608" mass="68450">MPVTQHLRISYIELRSAKDVEYIEVLFHGCRRSIRRQDKNHFREEFPEPLTVQGEALSFSVHWKRWYSFCIPVVNNVRINVRDVLSDSRSHKFQTERSKLDITIGLSSDGPSVDGLPAQGGSTPTNTNSLRPTTEGLLNQCPRFRILVIGQSGVGKSTLIHRAFGIGKASADNLKPGAANVEEELISPQNDRFVLHDSNGFEPADHVNCDAVKSFIADRKSREPVKEKLHAVWLCFRIPIESHGDRLLEDGAETFLQRDTSVLQNIPTMVVFTKYDKLLTYMAMKREVNPTVAAEQYLQKHCIGPIAKFAGDTDLSYVAVSSNVGLEQGYRELIDLTHRKVTERFRLQTDTPSPVSVVTLMAQRIIPELKIRGSIDVGKQRYWRTLTSGANFKDHTITECLAVIHTDIVRVWNFNDPSQYLYRDEFRKLMADLAGTIDGSTPAPPRLARADTTGSVCKPGPPLLLLAPLILPFEAGLGLAQWALQTYQQLPNVHHKFMAYIVDLVHILEILFSLTAGDDEKKLTRGAVSSAFNAYYDSEMRYNVHRRIKGFDYKIPGRDTVLEEIISLVRTSPIDDNDISSALRKIPLESLAKDDEWLSNANSQNLKA</sequence>
<dbReference type="EMBL" id="KN834236">
    <property type="protein sequence ID" value="KIK11353.1"/>
    <property type="molecule type" value="Genomic_DNA"/>
</dbReference>
<dbReference type="InterPro" id="IPR027417">
    <property type="entry name" value="P-loop_NTPase"/>
</dbReference>
<dbReference type="PRINTS" id="PR00449">
    <property type="entry name" value="RASTRNSFRMNG"/>
</dbReference>
<reference evidence="4" key="2">
    <citation type="submission" date="2015-01" db="EMBL/GenBank/DDBJ databases">
        <title>Evolutionary Origins and Diversification of the Mycorrhizal Mutualists.</title>
        <authorList>
            <consortium name="DOE Joint Genome Institute"/>
            <consortium name="Mycorrhizal Genomics Consortium"/>
            <person name="Kohler A."/>
            <person name="Kuo A."/>
            <person name="Nagy L.G."/>
            <person name="Floudas D."/>
            <person name="Copeland A."/>
            <person name="Barry K.W."/>
            <person name="Cichocki N."/>
            <person name="Veneault-Fourrey C."/>
            <person name="LaButti K."/>
            <person name="Lindquist E.A."/>
            <person name="Lipzen A."/>
            <person name="Lundell T."/>
            <person name="Morin E."/>
            <person name="Murat C."/>
            <person name="Riley R."/>
            <person name="Ohm R."/>
            <person name="Sun H."/>
            <person name="Tunlid A."/>
            <person name="Henrissat B."/>
            <person name="Grigoriev I.V."/>
            <person name="Hibbett D.S."/>
            <person name="Martin F."/>
        </authorList>
    </citation>
    <scope>NUCLEOTIDE SEQUENCE [LARGE SCALE GENOMIC DNA]</scope>
    <source>
        <strain evidence="4">441</strain>
    </source>
</reference>
<dbReference type="HOGENOM" id="CLU_023805_2_1_1"/>
<dbReference type="InterPro" id="IPR006073">
    <property type="entry name" value="GTP-bd"/>
</dbReference>
<gene>
    <name evidence="3" type="ORF">PISMIDRAFT_502987</name>
</gene>
<feature type="compositionally biased region" description="Polar residues" evidence="1">
    <location>
        <begin position="120"/>
        <end position="132"/>
    </location>
</feature>
<dbReference type="AlphaFoldDB" id="A0A0C9YU02"/>
<reference evidence="3 4" key="1">
    <citation type="submission" date="2014-04" db="EMBL/GenBank/DDBJ databases">
        <authorList>
            <consortium name="DOE Joint Genome Institute"/>
            <person name="Kuo A."/>
            <person name="Kohler A."/>
            <person name="Costa M.D."/>
            <person name="Nagy L.G."/>
            <person name="Floudas D."/>
            <person name="Copeland A."/>
            <person name="Barry K.W."/>
            <person name="Cichocki N."/>
            <person name="Veneault-Fourrey C."/>
            <person name="LaButti K."/>
            <person name="Lindquist E.A."/>
            <person name="Lipzen A."/>
            <person name="Lundell T."/>
            <person name="Morin E."/>
            <person name="Murat C."/>
            <person name="Sun H."/>
            <person name="Tunlid A."/>
            <person name="Henrissat B."/>
            <person name="Grigoriev I.V."/>
            <person name="Hibbett D.S."/>
            <person name="Martin F."/>
            <person name="Nordberg H.P."/>
            <person name="Cantor M.N."/>
            <person name="Hua S.X."/>
        </authorList>
    </citation>
    <scope>NUCLEOTIDE SEQUENCE [LARGE SCALE GENOMIC DNA]</scope>
    <source>
        <strain evidence="3 4">441</strain>
    </source>
</reference>
<dbReference type="Proteomes" id="UP000054018">
    <property type="component" value="Unassembled WGS sequence"/>
</dbReference>
<dbReference type="Gene3D" id="3.40.50.300">
    <property type="entry name" value="P-loop containing nucleotide triphosphate hydrolases"/>
    <property type="match status" value="1"/>
</dbReference>
<name>A0A0C9YU02_9AGAM</name>
<dbReference type="OrthoDB" id="391988at2759"/>
<feature type="domain" description="G" evidence="2">
    <location>
        <begin position="145"/>
        <end position="225"/>
    </location>
</feature>
<accession>A0A0C9YU02</accession>
<evidence type="ECO:0000256" key="1">
    <source>
        <dbReference type="SAM" id="MobiDB-lite"/>
    </source>
</evidence>
<dbReference type="SUPFAM" id="SSF52540">
    <property type="entry name" value="P-loop containing nucleoside triphosphate hydrolases"/>
    <property type="match status" value="1"/>
</dbReference>
<proteinExistence type="predicted"/>
<dbReference type="GO" id="GO:0005525">
    <property type="term" value="F:GTP binding"/>
    <property type="evidence" value="ECO:0007669"/>
    <property type="project" value="InterPro"/>
</dbReference>
<dbReference type="Pfam" id="PF01926">
    <property type="entry name" value="MMR_HSR1"/>
    <property type="match status" value="1"/>
</dbReference>
<evidence type="ECO:0000313" key="3">
    <source>
        <dbReference type="EMBL" id="KIK11353.1"/>
    </source>
</evidence>
<organism evidence="3 4">
    <name type="scientific">Pisolithus microcarpus 441</name>
    <dbReference type="NCBI Taxonomy" id="765257"/>
    <lineage>
        <taxon>Eukaryota</taxon>
        <taxon>Fungi</taxon>
        <taxon>Dikarya</taxon>
        <taxon>Basidiomycota</taxon>
        <taxon>Agaricomycotina</taxon>
        <taxon>Agaricomycetes</taxon>
        <taxon>Agaricomycetidae</taxon>
        <taxon>Boletales</taxon>
        <taxon>Sclerodermatineae</taxon>
        <taxon>Pisolithaceae</taxon>
        <taxon>Pisolithus</taxon>
    </lineage>
</organism>
<keyword evidence="4" id="KW-1185">Reference proteome</keyword>
<feature type="region of interest" description="Disordered" evidence="1">
    <location>
        <begin position="108"/>
        <end position="133"/>
    </location>
</feature>
<evidence type="ECO:0000313" key="4">
    <source>
        <dbReference type="Proteomes" id="UP000054018"/>
    </source>
</evidence>
<protein>
    <recommendedName>
        <fullName evidence="2">G domain-containing protein</fullName>
    </recommendedName>
</protein>